<keyword evidence="2 4" id="KW-0863">Zinc-finger</keyword>
<dbReference type="InterPro" id="IPR018289">
    <property type="entry name" value="MULE_transposase_dom"/>
</dbReference>
<feature type="domain" description="SWIM-type" evidence="5">
    <location>
        <begin position="510"/>
        <end position="549"/>
    </location>
</feature>
<gene>
    <name evidence="6" type="ORF">Dsin_019377</name>
</gene>
<evidence type="ECO:0000313" key="6">
    <source>
        <dbReference type="EMBL" id="KAK3205331.1"/>
    </source>
</evidence>
<dbReference type="Pfam" id="PF10551">
    <property type="entry name" value="MULE"/>
    <property type="match status" value="1"/>
</dbReference>
<dbReference type="PANTHER" id="PTHR31973">
    <property type="entry name" value="POLYPROTEIN, PUTATIVE-RELATED"/>
    <property type="match status" value="1"/>
</dbReference>
<evidence type="ECO:0000256" key="3">
    <source>
        <dbReference type="ARBA" id="ARBA00022833"/>
    </source>
</evidence>
<keyword evidence="1" id="KW-0479">Metal-binding</keyword>
<evidence type="ECO:0000313" key="7">
    <source>
        <dbReference type="Proteomes" id="UP001281410"/>
    </source>
</evidence>
<name>A0AAE0E301_9ROSI</name>
<sequence length="574" mass="65530">MEKRVDEVGDGHVHKLPPLFFKYDNIGCYTVGSDIEDEKPNDNDYHSSPDDTFVRVEQGAGVEDGIGGTKICGGARGVTFGGPSHDPFPIAPSRWILPCTCRYSFNTTPATSTSQEGPFFMGQVVEDKHKLKIELGLYAMRERRCVWGTILAASANVIGQLYAHKLSSGANICPKDIIRDIREKHGVELLYTKVWKATQHARSTVYGKADESYQFLPDYFHMLAEANPGTITTIEMDEQNRFLYAFLSFRQSLQSFQSVIRHVVVIDATHLKSDYGGVMFVAICKDGTYMVYPVAFGFRDGKTDEAWTWFLLHIREVIGTPEHLVVISDRHNSIANRMRNVYPTVPHCICYYHMKQNLKNEAPKHGDVMQLYKLDAYSYRTEVCDKYLIDISNIHRRAFDYLVDVGVERWSLAYYPEKRYGFITTNIAEVINAAAKEARKLPITSLVEFLRDLMQKWFHNRRKAANKGSSILTDFALEHGKKIQEKSQQCVVQPIDYTKYAVKDNEGIVWTVDLELRTCTCRKFDLDMLPYAHAIAVCRHIRVPKERLCSDYFTTQRLQTAYAPSIHPVPHPSS</sequence>
<keyword evidence="7" id="KW-1185">Reference proteome</keyword>
<dbReference type="PANTHER" id="PTHR31973:SF195">
    <property type="entry name" value="MUDR FAMILY TRANSPOSASE"/>
    <property type="match status" value="1"/>
</dbReference>
<comment type="caution">
    <text evidence="6">The sequence shown here is derived from an EMBL/GenBank/DDBJ whole genome shotgun (WGS) entry which is preliminary data.</text>
</comment>
<proteinExistence type="predicted"/>
<evidence type="ECO:0000256" key="4">
    <source>
        <dbReference type="PROSITE-ProRule" id="PRU00325"/>
    </source>
</evidence>
<dbReference type="Proteomes" id="UP001281410">
    <property type="component" value="Unassembled WGS sequence"/>
</dbReference>
<dbReference type="AlphaFoldDB" id="A0AAE0E301"/>
<dbReference type="InterPro" id="IPR007527">
    <property type="entry name" value="Znf_SWIM"/>
</dbReference>
<organism evidence="6 7">
    <name type="scientific">Dipteronia sinensis</name>
    <dbReference type="NCBI Taxonomy" id="43782"/>
    <lineage>
        <taxon>Eukaryota</taxon>
        <taxon>Viridiplantae</taxon>
        <taxon>Streptophyta</taxon>
        <taxon>Embryophyta</taxon>
        <taxon>Tracheophyta</taxon>
        <taxon>Spermatophyta</taxon>
        <taxon>Magnoliopsida</taxon>
        <taxon>eudicotyledons</taxon>
        <taxon>Gunneridae</taxon>
        <taxon>Pentapetalae</taxon>
        <taxon>rosids</taxon>
        <taxon>malvids</taxon>
        <taxon>Sapindales</taxon>
        <taxon>Sapindaceae</taxon>
        <taxon>Hippocastanoideae</taxon>
        <taxon>Acereae</taxon>
        <taxon>Dipteronia</taxon>
    </lineage>
</organism>
<accession>A0AAE0E301</accession>
<dbReference type="GO" id="GO:0008270">
    <property type="term" value="F:zinc ion binding"/>
    <property type="evidence" value="ECO:0007669"/>
    <property type="project" value="UniProtKB-KW"/>
</dbReference>
<dbReference type="EMBL" id="JANJYJ010000006">
    <property type="protein sequence ID" value="KAK3205331.1"/>
    <property type="molecule type" value="Genomic_DNA"/>
</dbReference>
<evidence type="ECO:0000256" key="2">
    <source>
        <dbReference type="ARBA" id="ARBA00022771"/>
    </source>
</evidence>
<keyword evidence="3" id="KW-0862">Zinc</keyword>
<dbReference type="PROSITE" id="PS50966">
    <property type="entry name" value="ZF_SWIM"/>
    <property type="match status" value="1"/>
</dbReference>
<protein>
    <recommendedName>
        <fullName evidence="5">SWIM-type domain-containing protein</fullName>
    </recommendedName>
</protein>
<dbReference type="InterPro" id="IPR006564">
    <property type="entry name" value="Znf_PMZ"/>
</dbReference>
<reference evidence="6" key="1">
    <citation type="journal article" date="2023" name="Plant J.">
        <title>Genome sequences and population genomics provide insights into the demographic history, inbreeding, and mutation load of two 'living fossil' tree species of Dipteronia.</title>
        <authorList>
            <person name="Feng Y."/>
            <person name="Comes H.P."/>
            <person name="Chen J."/>
            <person name="Zhu S."/>
            <person name="Lu R."/>
            <person name="Zhang X."/>
            <person name="Li P."/>
            <person name="Qiu J."/>
            <person name="Olsen K.M."/>
            <person name="Qiu Y."/>
        </authorList>
    </citation>
    <scope>NUCLEOTIDE SEQUENCE</scope>
    <source>
        <strain evidence="6">NBL</strain>
    </source>
</reference>
<dbReference type="SMART" id="SM00575">
    <property type="entry name" value="ZnF_PMZ"/>
    <property type="match status" value="1"/>
</dbReference>
<evidence type="ECO:0000256" key="1">
    <source>
        <dbReference type="ARBA" id="ARBA00022723"/>
    </source>
</evidence>
<evidence type="ECO:0000259" key="5">
    <source>
        <dbReference type="PROSITE" id="PS50966"/>
    </source>
</evidence>